<accession>A0A8H6GQS9</accession>
<dbReference type="EMBL" id="JACDXP010000006">
    <property type="protein sequence ID" value="KAF6521916.1"/>
    <property type="molecule type" value="Genomic_DNA"/>
</dbReference>
<organism evidence="2 3">
    <name type="scientific">Fusarium oxysporum f. sp. conglutinans</name>
    <dbReference type="NCBI Taxonomy" id="100902"/>
    <lineage>
        <taxon>Eukaryota</taxon>
        <taxon>Fungi</taxon>
        <taxon>Dikarya</taxon>
        <taxon>Ascomycota</taxon>
        <taxon>Pezizomycotina</taxon>
        <taxon>Sordariomycetes</taxon>
        <taxon>Hypocreomycetidae</taxon>
        <taxon>Hypocreales</taxon>
        <taxon>Nectriaceae</taxon>
        <taxon>Fusarium</taxon>
        <taxon>Fusarium oxysporum species complex</taxon>
    </lineage>
</organism>
<evidence type="ECO:0000259" key="1">
    <source>
        <dbReference type="Pfam" id="PF01636"/>
    </source>
</evidence>
<dbReference type="InterPro" id="IPR002575">
    <property type="entry name" value="Aminoglycoside_PTrfase"/>
</dbReference>
<proteinExistence type="predicted"/>
<protein>
    <recommendedName>
        <fullName evidence="1">Aminoglycoside phosphotransferase domain-containing protein</fullName>
    </recommendedName>
</protein>
<gene>
    <name evidence="2" type="ORF">HZS61_013444</name>
</gene>
<dbReference type="InterPro" id="IPR051678">
    <property type="entry name" value="AGP_Transferase"/>
</dbReference>
<dbReference type="PANTHER" id="PTHR21310:SF15">
    <property type="entry name" value="AMINOGLYCOSIDE PHOSPHOTRANSFERASE DOMAIN-CONTAINING PROTEIN"/>
    <property type="match status" value="1"/>
</dbReference>
<reference evidence="2" key="1">
    <citation type="journal article" date="2020" name="bioRxiv">
        <title>A chromosome-scale genome assembly for the Fusarium oxysporum strain Fo5176 to establish a model Arabidopsis-fungal pathosystem.</title>
        <authorList>
            <person name="Fokkens L."/>
            <person name="Guo L."/>
            <person name="Dora S."/>
            <person name="Wang B."/>
            <person name="Ye K."/>
            <person name="Sanchez-Rodriguez C."/>
            <person name="Croll D."/>
        </authorList>
    </citation>
    <scope>NUCLEOTIDE SEQUENCE [LARGE SCALE GENOMIC DNA]</scope>
    <source>
        <strain evidence="2">Fo5176</strain>
    </source>
</reference>
<dbReference type="InterPro" id="IPR011009">
    <property type="entry name" value="Kinase-like_dom_sf"/>
</dbReference>
<dbReference type="PANTHER" id="PTHR21310">
    <property type="entry name" value="AMINOGLYCOSIDE PHOSPHOTRANSFERASE-RELATED-RELATED"/>
    <property type="match status" value="1"/>
</dbReference>
<name>A0A8H6GQS9_FUSOX</name>
<dbReference type="Gene3D" id="1.10.510.10">
    <property type="entry name" value="Transferase(Phosphotransferase) domain 1"/>
    <property type="match status" value="1"/>
</dbReference>
<sequence length="523" mass="59667">MSTTTMRRRVFAYAKFNIDALISLATNLRGQSCTVNTSTRPKAGSTHWVIFITFEDGIEWVFRSPRSGSSAIITEESASKLLISEAATLKYLRTLGSIPVPEVFWFSGNADRDIGVPYILMSKASGCPLSEYDWIELSRIEGYPTRRPLLPLTDQDREKVMKQLGAIMSRLSDCHFDKIGSLLEDSNGNTFVGECLSPSLLWQHRDELEGIDRGPFDQESQYLQSLVSVFKAHAEELPLSPHSFFAPIPDPFEYPDWTSYRQAVERWRAFCSIGDKVEGNKNRLSFCIAAQFLNEMVPSLTSTDDNYVLCHPDRHLGNIFVDEDFNITSIIDWSSASSIPLAELLTTPGLNGSLSPPQKSLITAFRSGFCSGTQNPEPEQWERADKMWYFLRLVRMLSTQDYTHFKSLYELVYRKESDDIPQLFYERSIHESGKAIFAKLCQESPDEEEEEEHDRSGNNQLSKSADFAMARKLTLMSEMNHNFVADRRLWLWIPSKPWLSRERDAQSSIIRSAELSYIQTEVI</sequence>
<dbReference type="Proteomes" id="UP000593570">
    <property type="component" value="Unassembled WGS sequence"/>
</dbReference>
<evidence type="ECO:0000313" key="3">
    <source>
        <dbReference type="Proteomes" id="UP000593570"/>
    </source>
</evidence>
<feature type="domain" description="Aminoglycoside phosphotransferase" evidence="1">
    <location>
        <begin position="47"/>
        <end position="342"/>
    </location>
</feature>
<dbReference type="SUPFAM" id="SSF56112">
    <property type="entry name" value="Protein kinase-like (PK-like)"/>
    <property type="match status" value="1"/>
</dbReference>
<comment type="caution">
    <text evidence="2">The sequence shown here is derived from an EMBL/GenBank/DDBJ whole genome shotgun (WGS) entry which is preliminary data.</text>
</comment>
<evidence type="ECO:0000313" key="2">
    <source>
        <dbReference type="EMBL" id="KAF6521916.1"/>
    </source>
</evidence>
<dbReference type="Pfam" id="PF01636">
    <property type="entry name" value="APH"/>
    <property type="match status" value="1"/>
</dbReference>
<dbReference type="AlphaFoldDB" id="A0A8H6GQS9"/>